<dbReference type="EMBL" id="JAEPWM010000020">
    <property type="protein sequence ID" value="MBK6009424.1"/>
    <property type="molecule type" value="Genomic_DNA"/>
</dbReference>
<evidence type="ECO:0000259" key="1">
    <source>
        <dbReference type="Pfam" id="PF01814"/>
    </source>
</evidence>
<dbReference type="AlphaFoldDB" id="A0A934WNZ2"/>
<evidence type="ECO:0000313" key="2">
    <source>
        <dbReference type="EMBL" id="MBK6009424.1"/>
    </source>
</evidence>
<dbReference type="CDD" id="cd12108">
    <property type="entry name" value="Hr-like"/>
    <property type="match status" value="1"/>
</dbReference>
<proteinExistence type="predicted"/>
<accession>A0A934WNZ2</accession>
<organism evidence="2 3">
    <name type="scientific">Ramlibacter ginsenosidimutans</name>
    <dbReference type="NCBI Taxonomy" id="502333"/>
    <lineage>
        <taxon>Bacteria</taxon>
        <taxon>Pseudomonadati</taxon>
        <taxon>Pseudomonadota</taxon>
        <taxon>Betaproteobacteria</taxon>
        <taxon>Burkholderiales</taxon>
        <taxon>Comamonadaceae</taxon>
        <taxon>Ramlibacter</taxon>
    </lineage>
</organism>
<keyword evidence="3" id="KW-1185">Reference proteome</keyword>
<comment type="caution">
    <text evidence="2">The sequence shown here is derived from an EMBL/GenBank/DDBJ whole genome shotgun (WGS) entry which is preliminary data.</text>
</comment>
<feature type="domain" description="Hemerythrin-like" evidence="1">
    <location>
        <begin position="2"/>
        <end position="136"/>
    </location>
</feature>
<dbReference type="RefSeq" id="WP_201178041.1">
    <property type="nucleotide sequence ID" value="NZ_JAEPWM010000020.1"/>
</dbReference>
<reference evidence="2" key="2">
    <citation type="submission" date="2021-01" db="EMBL/GenBank/DDBJ databases">
        <authorList>
            <person name="Kang M."/>
        </authorList>
    </citation>
    <scope>NUCLEOTIDE SEQUENCE</scope>
    <source>
        <strain evidence="2">KACC 17527</strain>
    </source>
</reference>
<dbReference type="Gene3D" id="1.20.120.520">
    <property type="entry name" value="nmb1532 protein domain like"/>
    <property type="match status" value="1"/>
</dbReference>
<protein>
    <submittedName>
        <fullName evidence="2">Hemerythrin domain-containing protein</fullName>
    </submittedName>
</protein>
<reference evidence="2" key="1">
    <citation type="journal article" date="2012" name="J. Microbiol. Biotechnol.">
        <title>Ramlibacter ginsenosidimutans sp. nov., with ginsenoside-converting activity.</title>
        <authorList>
            <person name="Wang L."/>
            <person name="An D.S."/>
            <person name="Kim S.G."/>
            <person name="Jin F.X."/>
            <person name="Kim S.C."/>
            <person name="Lee S.T."/>
            <person name="Im W.T."/>
        </authorList>
    </citation>
    <scope>NUCLEOTIDE SEQUENCE</scope>
    <source>
        <strain evidence="2">KACC 17527</strain>
    </source>
</reference>
<dbReference type="Pfam" id="PF01814">
    <property type="entry name" value="Hemerythrin"/>
    <property type="match status" value="1"/>
</dbReference>
<sequence>MLEACHQRVRRMLTLLQRLRAHVAAHGSDAQARQAARDVARYFDMAAPQHHLDEELHVFPPLLAQGDPAVRALVERLQREHLEMDSRWQQARRVLALVADGAVDQLESEDEARLEAFASLYGAHLGNEEGIVFPAAQALVDPQARHAMGEEMSRRRGVKAP</sequence>
<dbReference type="InterPro" id="IPR012312">
    <property type="entry name" value="Hemerythrin-like"/>
</dbReference>
<evidence type="ECO:0000313" key="3">
    <source>
        <dbReference type="Proteomes" id="UP000630528"/>
    </source>
</evidence>
<dbReference type="Proteomes" id="UP000630528">
    <property type="component" value="Unassembled WGS sequence"/>
</dbReference>
<name>A0A934WNZ2_9BURK</name>
<gene>
    <name evidence="2" type="ORF">JJB11_25275</name>
</gene>